<keyword evidence="1" id="KW-1133">Transmembrane helix</keyword>
<sequence>MSGLPTVLVIVAVVALVLVRQFKTERLSGDRKWWLLPAILAVLAVKDGALTDPHHVTGSVVLLAVEVLVSVGIGIGWAFTTRVWTDERGDVWTKGTVATAGAWLGGVAARASVAGVGLALGIHLGSSGLMLGFAVSLLVRSGLLMLRADRERPAYVGPVAQPAWEDRR</sequence>
<dbReference type="RefSeq" id="WP_326022807.1">
    <property type="nucleotide sequence ID" value="NZ_JAOZYC010000184.1"/>
</dbReference>
<dbReference type="Proteomes" id="UP001354931">
    <property type="component" value="Unassembled WGS sequence"/>
</dbReference>
<feature type="transmembrane region" description="Helical" evidence="1">
    <location>
        <begin position="128"/>
        <end position="146"/>
    </location>
</feature>
<accession>A0ABU6FGJ1</accession>
<comment type="caution">
    <text evidence="2">The sequence shown here is derived from an EMBL/GenBank/DDBJ whole genome shotgun (WGS) entry which is preliminary data.</text>
</comment>
<gene>
    <name evidence="2" type="ORF">OKJ99_37300</name>
</gene>
<evidence type="ECO:0000313" key="3">
    <source>
        <dbReference type="Proteomes" id="UP001354931"/>
    </source>
</evidence>
<feature type="transmembrane region" description="Helical" evidence="1">
    <location>
        <begin position="56"/>
        <end position="79"/>
    </location>
</feature>
<protein>
    <submittedName>
        <fullName evidence="2">DUF1453 domain-containing protein</fullName>
    </submittedName>
</protein>
<feature type="transmembrane region" description="Helical" evidence="1">
    <location>
        <begin position="100"/>
        <end position="122"/>
    </location>
</feature>
<keyword evidence="1" id="KW-0472">Membrane</keyword>
<feature type="transmembrane region" description="Helical" evidence="1">
    <location>
        <begin position="34"/>
        <end position="50"/>
    </location>
</feature>
<dbReference type="EMBL" id="JAOZYC010000184">
    <property type="protein sequence ID" value="MEB8343163.1"/>
    <property type="molecule type" value="Genomic_DNA"/>
</dbReference>
<keyword evidence="1" id="KW-0812">Transmembrane</keyword>
<keyword evidence="3" id="KW-1185">Reference proteome</keyword>
<proteinExistence type="predicted"/>
<feature type="transmembrane region" description="Helical" evidence="1">
    <location>
        <begin position="6"/>
        <end position="22"/>
    </location>
</feature>
<reference evidence="2 3" key="1">
    <citation type="submission" date="2022-10" db="EMBL/GenBank/DDBJ databases">
        <authorList>
            <person name="Xie J."/>
            <person name="Shen N."/>
        </authorList>
    </citation>
    <scope>NUCLEOTIDE SEQUENCE [LARGE SCALE GENOMIC DNA]</scope>
    <source>
        <strain evidence="2 3">YIM65594</strain>
    </source>
</reference>
<evidence type="ECO:0000313" key="2">
    <source>
        <dbReference type="EMBL" id="MEB8343163.1"/>
    </source>
</evidence>
<evidence type="ECO:0000256" key="1">
    <source>
        <dbReference type="SAM" id="Phobius"/>
    </source>
</evidence>
<organism evidence="2 3">
    <name type="scientific">Streptomyces endophyticus</name>
    <dbReference type="NCBI Taxonomy" id="714166"/>
    <lineage>
        <taxon>Bacteria</taxon>
        <taxon>Bacillati</taxon>
        <taxon>Actinomycetota</taxon>
        <taxon>Actinomycetes</taxon>
        <taxon>Kitasatosporales</taxon>
        <taxon>Streptomycetaceae</taxon>
        <taxon>Streptomyces</taxon>
    </lineage>
</organism>
<name>A0ABU6FGJ1_9ACTN</name>